<dbReference type="AlphaFoldDB" id="A0A5D0NNJ2"/>
<dbReference type="SUPFAM" id="SSF88659">
    <property type="entry name" value="Sigma3 and sigma4 domains of RNA polymerase sigma factors"/>
    <property type="match status" value="1"/>
</dbReference>
<dbReference type="Proteomes" id="UP000323380">
    <property type="component" value="Unassembled WGS sequence"/>
</dbReference>
<keyword evidence="3" id="KW-1185">Reference proteome</keyword>
<feature type="compositionally biased region" description="Basic and acidic residues" evidence="1">
    <location>
        <begin position="265"/>
        <end position="279"/>
    </location>
</feature>
<name>A0A5D0NNJ2_9ACTN</name>
<evidence type="ECO:0000313" key="3">
    <source>
        <dbReference type="Proteomes" id="UP000323380"/>
    </source>
</evidence>
<feature type="compositionally biased region" description="Pro residues" evidence="1">
    <location>
        <begin position="316"/>
        <end position="331"/>
    </location>
</feature>
<dbReference type="EMBL" id="VSFG01000003">
    <property type="protein sequence ID" value="TYB45591.1"/>
    <property type="molecule type" value="Genomic_DNA"/>
</dbReference>
<evidence type="ECO:0000313" key="2">
    <source>
        <dbReference type="EMBL" id="TYB45591.1"/>
    </source>
</evidence>
<dbReference type="RefSeq" id="WP_067898059.1">
    <property type="nucleotide sequence ID" value="NZ_VSFG01000003.1"/>
</dbReference>
<feature type="region of interest" description="Disordered" evidence="1">
    <location>
        <begin position="250"/>
        <end position="355"/>
    </location>
</feature>
<dbReference type="Gene3D" id="1.10.10.10">
    <property type="entry name" value="Winged helix-like DNA-binding domain superfamily/Winged helix DNA-binding domain"/>
    <property type="match status" value="1"/>
</dbReference>
<dbReference type="InterPro" id="IPR036388">
    <property type="entry name" value="WH-like_DNA-bd_sf"/>
</dbReference>
<dbReference type="InterPro" id="IPR013324">
    <property type="entry name" value="RNA_pol_sigma_r3/r4-like"/>
</dbReference>
<gene>
    <name evidence="2" type="ORF">FXF69_19380</name>
</gene>
<protein>
    <submittedName>
        <fullName evidence="2">Uncharacterized protein</fullName>
    </submittedName>
</protein>
<dbReference type="STRING" id="1220554.GCA_001552135_05712"/>
<feature type="compositionally biased region" description="Basic residues" evidence="1">
    <location>
        <begin position="296"/>
        <end position="315"/>
    </location>
</feature>
<comment type="caution">
    <text evidence="2">The sequence shown here is derived from an EMBL/GenBank/DDBJ whole genome shotgun (WGS) entry which is preliminary data.</text>
</comment>
<proteinExistence type="predicted"/>
<sequence length="393" mass="43182">MRTELGPLYVAHADRLYSYCWSLVGEQLAPTAVGSTFSVAVNQRMRIDNVLWLYSLSRAVCAELGAFTDTWLGFEDDDPLLRAASELHAHHREVLLLKAGEWLDVHDIARLLGLAPDTVAHLVIHARMLLEQAILDILIRDPAQSQLDVISAFEDNRLPNLLARRAPARAPGWLRDQVTAICEQESGWTPPPNIIEPAPGAVERPKRELCVGVRAGVAASAALIGLTAFVPVANKGVDSLVPAAIKEHITPGPEHEMGAMPKAPHRAEKDDPPPPRQEKPPVPPGQSDSPPDHSKPPPRKHGPGHRFKPPGHRAPHIPPVVVPKTPAPPSRLPKNRLPRLPESRTPKPGLLDPTIPWRFPNSPNYFGMYDYPSLTRTTDTDGLYGQGVRGWWP</sequence>
<accession>A0A5D0NNJ2</accession>
<organism evidence="2 3">
    <name type="scientific">Actinomadura chibensis</name>
    <dbReference type="NCBI Taxonomy" id="392828"/>
    <lineage>
        <taxon>Bacteria</taxon>
        <taxon>Bacillati</taxon>
        <taxon>Actinomycetota</taxon>
        <taxon>Actinomycetes</taxon>
        <taxon>Streptosporangiales</taxon>
        <taxon>Thermomonosporaceae</taxon>
        <taxon>Actinomadura</taxon>
    </lineage>
</organism>
<reference evidence="2 3" key="1">
    <citation type="submission" date="2019-08" db="EMBL/GenBank/DDBJ databases">
        <title>Actinomadura sp. nov. CYP1-5 isolated from mountain soil.</title>
        <authorList>
            <person name="Songsumanus A."/>
            <person name="Kuncharoen N."/>
            <person name="Kudo T."/>
            <person name="Yuki M."/>
            <person name="Igarashi Y."/>
            <person name="Tanasupawat S."/>
        </authorList>
    </citation>
    <scope>NUCLEOTIDE SEQUENCE [LARGE SCALE GENOMIC DNA]</scope>
    <source>
        <strain evidence="2 3">JCM 14158</strain>
    </source>
</reference>
<evidence type="ECO:0000256" key="1">
    <source>
        <dbReference type="SAM" id="MobiDB-lite"/>
    </source>
</evidence>